<accession>A0AAD7DSM6</accession>
<reference evidence="2" key="1">
    <citation type="submission" date="2023-03" db="EMBL/GenBank/DDBJ databases">
        <title>Massive genome expansion in bonnet fungi (Mycena s.s.) driven by repeated elements and novel gene families across ecological guilds.</title>
        <authorList>
            <consortium name="Lawrence Berkeley National Laboratory"/>
            <person name="Harder C.B."/>
            <person name="Miyauchi S."/>
            <person name="Viragh M."/>
            <person name="Kuo A."/>
            <person name="Thoen E."/>
            <person name="Andreopoulos B."/>
            <person name="Lu D."/>
            <person name="Skrede I."/>
            <person name="Drula E."/>
            <person name="Henrissat B."/>
            <person name="Morin E."/>
            <person name="Kohler A."/>
            <person name="Barry K."/>
            <person name="LaButti K."/>
            <person name="Morin E."/>
            <person name="Salamov A."/>
            <person name="Lipzen A."/>
            <person name="Mereny Z."/>
            <person name="Hegedus B."/>
            <person name="Baldrian P."/>
            <person name="Stursova M."/>
            <person name="Weitz H."/>
            <person name="Taylor A."/>
            <person name="Grigoriev I.V."/>
            <person name="Nagy L.G."/>
            <person name="Martin F."/>
            <person name="Kauserud H."/>
        </authorList>
    </citation>
    <scope>NUCLEOTIDE SEQUENCE</scope>
    <source>
        <strain evidence="2">CBHHK182m</strain>
    </source>
</reference>
<sequence>MSRSNTDVTSLLSGTSVKAVISYVSDYVSKLGLKTYQAFASVHDVFNRNTEVMNSGATGTNTSKNLMRQMINSMSTKLEIGSPMAAMYLLGNPDHYKSHTYVNFPWRTYVTFVQNEWKLKMGFKEDQEDLDDVVLLKNDNGTYVASSCVDNYRYRPIAYENVTLYEWIQCSEVEMRSRKERAEFEADMELTEKWAKNGTGDYDDMNGTDHSDDEGDNYSDLDDFILHDDESELSNDEDSDAGKETDDSDYDWDSDTDDATVVRKEKKKSSSYKAVRHAFLPEHKALYLSHSVHCDFRKIKTIIPNFLGGAVPRADKGNRDYYCATMLTLFKAWRSPMDLKDNESTWDQAFEDHTFTERQLELIANFNLRYECNDARDDHYAIMRKKNGC</sequence>
<evidence type="ECO:0000313" key="3">
    <source>
        <dbReference type="Proteomes" id="UP001215598"/>
    </source>
</evidence>
<name>A0AAD7DSM6_9AGAR</name>
<dbReference type="EMBL" id="JARKIB010000583">
    <property type="protein sequence ID" value="KAJ7698785.1"/>
    <property type="molecule type" value="Genomic_DNA"/>
</dbReference>
<gene>
    <name evidence="2" type="ORF">B0H16DRAFT_1484340</name>
</gene>
<organism evidence="2 3">
    <name type="scientific">Mycena metata</name>
    <dbReference type="NCBI Taxonomy" id="1033252"/>
    <lineage>
        <taxon>Eukaryota</taxon>
        <taxon>Fungi</taxon>
        <taxon>Dikarya</taxon>
        <taxon>Basidiomycota</taxon>
        <taxon>Agaricomycotina</taxon>
        <taxon>Agaricomycetes</taxon>
        <taxon>Agaricomycetidae</taxon>
        <taxon>Agaricales</taxon>
        <taxon>Marasmiineae</taxon>
        <taxon>Mycenaceae</taxon>
        <taxon>Mycena</taxon>
    </lineage>
</organism>
<protein>
    <submittedName>
        <fullName evidence="2">Uncharacterized protein</fullName>
    </submittedName>
</protein>
<comment type="caution">
    <text evidence="2">The sequence shown here is derived from an EMBL/GenBank/DDBJ whole genome shotgun (WGS) entry which is preliminary data.</text>
</comment>
<feature type="compositionally biased region" description="Acidic residues" evidence="1">
    <location>
        <begin position="246"/>
        <end position="256"/>
    </location>
</feature>
<evidence type="ECO:0000313" key="2">
    <source>
        <dbReference type="EMBL" id="KAJ7698785.1"/>
    </source>
</evidence>
<keyword evidence="3" id="KW-1185">Reference proteome</keyword>
<dbReference type="AlphaFoldDB" id="A0AAD7DSM6"/>
<proteinExistence type="predicted"/>
<evidence type="ECO:0000256" key="1">
    <source>
        <dbReference type="SAM" id="MobiDB-lite"/>
    </source>
</evidence>
<dbReference type="Proteomes" id="UP001215598">
    <property type="component" value="Unassembled WGS sequence"/>
</dbReference>
<feature type="compositionally biased region" description="Acidic residues" evidence="1">
    <location>
        <begin position="201"/>
        <end position="239"/>
    </location>
</feature>
<feature type="region of interest" description="Disordered" evidence="1">
    <location>
        <begin position="197"/>
        <end position="256"/>
    </location>
</feature>